<dbReference type="EMBL" id="QXFX01000304">
    <property type="protein sequence ID" value="KAE9121184.1"/>
    <property type="molecule type" value="Genomic_DNA"/>
</dbReference>
<dbReference type="Proteomes" id="UP000433483">
    <property type="component" value="Unassembled WGS sequence"/>
</dbReference>
<dbReference type="OrthoDB" id="10399084at2759"/>
<organism evidence="4 6">
    <name type="scientific">Phytophthora fragariae</name>
    <dbReference type="NCBI Taxonomy" id="53985"/>
    <lineage>
        <taxon>Eukaryota</taxon>
        <taxon>Sar</taxon>
        <taxon>Stramenopiles</taxon>
        <taxon>Oomycota</taxon>
        <taxon>Peronosporomycetes</taxon>
        <taxon>Peronosporales</taxon>
        <taxon>Peronosporaceae</taxon>
        <taxon>Phytophthora</taxon>
    </lineage>
</organism>
<protein>
    <submittedName>
        <fullName evidence="4">Uncharacterized protein</fullName>
    </submittedName>
</protein>
<evidence type="ECO:0000256" key="1">
    <source>
        <dbReference type="SAM" id="MobiDB-lite"/>
    </source>
</evidence>
<evidence type="ECO:0000313" key="2">
    <source>
        <dbReference type="EMBL" id="KAE8934647.1"/>
    </source>
</evidence>
<dbReference type="Proteomes" id="UP000488956">
    <property type="component" value="Unassembled WGS sequence"/>
</dbReference>
<comment type="caution">
    <text evidence="4">The sequence shown here is derived from an EMBL/GenBank/DDBJ whole genome shotgun (WGS) entry which is preliminary data.</text>
</comment>
<name>A0A6A3Y3K3_9STRA</name>
<evidence type="ECO:0000313" key="5">
    <source>
        <dbReference type="Proteomes" id="UP000429523"/>
    </source>
</evidence>
<evidence type="ECO:0000313" key="7">
    <source>
        <dbReference type="Proteomes" id="UP000488956"/>
    </source>
</evidence>
<reference evidence="5 6" key="1">
    <citation type="submission" date="2018-08" db="EMBL/GenBank/DDBJ databases">
        <title>Genomic investigation of the strawberry pathogen Phytophthora fragariae indicates pathogenicity is determined by transcriptional variation in three key races.</title>
        <authorList>
            <person name="Adams T.M."/>
            <person name="Armitage A.D."/>
            <person name="Sobczyk M.K."/>
            <person name="Bates H.J."/>
            <person name="Dunwell J.M."/>
            <person name="Nellist C.F."/>
            <person name="Harrison R.J."/>
        </authorList>
    </citation>
    <scope>NUCLEOTIDE SEQUENCE [LARGE SCALE GENOMIC DNA]</scope>
    <source>
        <strain evidence="4 6">NOV-27</strain>
        <strain evidence="2 5">NOV-9</strain>
        <strain evidence="3 7">ONT-3</strain>
    </source>
</reference>
<dbReference type="Proteomes" id="UP000429523">
    <property type="component" value="Unassembled WGS sequence"/>
</dbReference>
<evidence type="ECO:0000313" key="6">
    <source>
        <dbReference type="Proteomes" id="UP000433483"/>
    </source>
</evidence>
<dbReference type="EMBL" id="QXGF01000884">
    <property type="protein sequence ID" value="KAE8934647.1"/>
    <property type="molecule type" value="Genomic_DNA"/>
</dbReference>
<gene>
    <name evidence="4" type="ORF">PF005_g11131</name>
    <name evidence="2" type="ORF">PF009_g15379</name>
    <name evidence="3" type="ORF">PF010_g7210</name>
</gene>
<feature type="region of interest" description="Disordered" evidence="1">
    <location>
        <begin position="1"/>
        <end position="23"/>
    </location>
</feature>
<sequence>MQSELKRSDAPLSDRPKGPKAISAPARPVCLIFNTLSLTQSERKPTFSGGGWPSFRPTPHVLVEISHREDAFRCGNALFYEKQGKQAQLNQILDEGGKLATIKVKVAKSTPATSSAFVPPNRVAGMRQRIGRNKRNTQPTL</sequence>
<dbReference type="EMBL" id="QXGB01000547">
    <property type="protein sequence ID" value="KAE9211111.1"/>
    <property type="molecule type" value="Genomic_DNA"/>
</dbReference>
<evidence type="ECO:0000313" key="3">
    <source>
        <dbReference type="EMBL" id="KAE9121184.1"/>
    </source>
</evidence>
<accession>A0A6A3Y3K3</accession>
<proteinExistence type="predicted"/>
<dbReference type="AlphaFoldDB" id="A0A6A3Y3K3"/>
<keyword evidence="6" id="KW-1185">Reference proteome</keyword>
<feature type="compositionally biased region" description="Basic and acidic residues" evidence="1">
    <location>
        <begin position="1"/>
        <end position="17"/>
    </location>
</feature>
<evidence type="ECO:0000313" key="4">
    <source>
        <dbReference type="EMBL" id="KAE9211111.1"/>
    </source>
</evidence>